<keyword evidence="4" id="KW-1185">Reference proteome</keyword>
<evidence type="ECO:0000256" key="1">
    <source>
        <dbReference type="SAM" id="Phobius"/>
    </source>
</evidence>
<evidence type="ECO:0000313" key="3">
    <source>
        <dbReference type="EMBL" id="ABG83322.1"/>
    </source>
</evidence>
<dbReference type="SUPFAM" id="SSF50156">
    <property type="entry name" value="PDZ domain-like"/>
    <property type="match status" value="1"/>
</dbReference>
<dbReference type="STRING" id="195103.CPF_0299"/>
<proteinExistence type="predicted"/>
<feature type="transmembrane region" description="Helical" evidence="1">
    <location>
        <begin position="12"/>
        <end position="33"/>
    </location>
</feature>
<organism evidence="3 4">
    <name type="scientific">Clostridium perfringens (strain ATCC 13124 / DSM 756 / JCM 1290 / NCIMB 6125 / NCTC 8237 / Type A)</name>
    <dbReference type="NCBI Taxonomy" id="195103"/>
    <lineage>
        <taxon>Bacteria</taxon>
        <taxon>Bacillati</taxon>
        <taxon>Bacillota</taxon>
        <taxon>Clostridia</taxon>
        <taxon>Eubacteriales</taxon>
        <taxon>Clostridiaceae</taxon>
        <taxon>Clostridium</taxon>
    </lineage>
</organism>
<gene>
    <name evidence="3" type="ordered locus">CPF_0299</name>
</gene>
<dbReference type="InterPro" id="IPR001478">
    <property type="entry name" value="PDZ"/>
</dbReference>
<dbReference type="eggNOG" id="COG0265">
    <property type="taxonomic scope" value="Bacteria"/>
</dbReference>
<dbReference type="Gene3D" id="2.30.42.10">
    <property type="match status" value="1"/>
</dbReference>
<feature type="transmembrane region" description="Helical" evidence="1">
    <location>
        <begin position="225"/>
        <end position="245"/>
    </location>
</feature>
<dbReference type="AlphaFoldDB" id="A0A0H2YQX0"/>
<feature type="transmembrane region" description="Helical" evidence="1">
    <location>
        <begin position="135"/>
        <end position="159"/>
    </location>
</feature>
<keyword evidence="1" id="KW-0472">Membrane</keyword>
<dbReference type="SMART" id="SM00228">
    <property type="entry name" value="PDZ"/>
    <property type="match status" value="1"/>
</dbReference>
<feature type="transmembrane region" description="Helical" evidence="1">
    <location>
        <begin position="108"/>
        <end position="123"/>
    </location>
</feature>
<dbReference type="Proteomes" id="UP000001823">
    <property type="component" value="Chromosome"/>
</dbReference>
<evidence type="ECO:0000313" key="4">
    <source>
        <dbReference type="Proteomes" id="UP000001823"/>
    </source>
</evidence>
<dbReference type="HOGENOM" id="CLU_051142_0_0_9"/>
<dbReference type="EMBL" id="CP000246">
    <property type="protein sequence ID" value="ABG83322.1"/>
    <property type="molecule type" value="Genomic_DNA"/>
</dbReference>
<evidence type="ECO:0000259" key="2">
    <source>
        <dbReference type="SMART" id="SM00228"/>
    </source>
</evidence>
<dbReference type="KEGG" id="cpf:CPF_0299"/>
<feature type="domain" description="PDZ" evidence="2">
    <location>
        <begin position="310"/>
        <end position="375"/>
    </location>
</feature>
<reference evidence="3 4" key="1">
    <citation type="journal article" date="2006" name="Genome Res.">
        <title>Skewed genomic variability in strains of the toxigenic bacterial pathogen, Clostridium perfringens.</title>
        <authorList>
            <person name="Myers G.S."/>
            <person name="Rasko D.A."/>
            <person name="Cheung J.K."/>
            <person name="Ravel J."/>
            <person name="Seshadri R."/>
            <person name="Deboy R.T."/>
            <person name="Ren Q."/>
            <person name="Varga J."/>
            <person name="Awad M.M."/>
            <person name="Brinkac L.M."/>
            <person name="Daugherty S.C."/>
            <person name="Haft D.H."/>
            <person name="Dodson R.J."/>
            <person name="Madupu R."/>
            <person name="Nelson W.C."/>
            <person name="Rosovitz M.J."/>
            <person name="Sullivan S.A."/>
            <person name="Khouri H."/>
            <person name="Dimitrov G.I."/>
            <person name="Watkins K.L."/>
            <person name="Mulligan S."/>
            <person name="Benton J."/>
            <person name="Radune D."/>
            <person name="Fisher D.J."/>
            <person name="Atkins H.S."/>
            <person name="Hiscox T."/>
            <person name="Jost B.H."/>
            <person name="Billington S.J."/>
            <person name="Songer J.G."/>
            <person name="McClane B.A."/>
            <person name="Titball R.W."/>
            <person name="Rood J.I."/>
            <person name="Melville S.B."/>
            <person name="Paulsen I.T."/>
        </authorList>
    </citation>
    <scope>NUCLEOTIDE SEQUENCE [LARGE SCALE GENOMIC DNA]</scope>
    <source>
        <strain evidence="4">ATCC 13124 / DSM 756 / JCM 1290 / NCIMB 6125 / NCTC 8237 / S 107 / Type A</strain>
    </source>
</reference>
<accession>A0A0H2YQX0</accession>
<dbReference type="InterPro" id="IPR036034">
    <property type="entry name" value="PDZ_sf"/>
</dbReference>
<keyword evidence="1" id="KW-0812">Transmembrane</keyword>
<dbReference type="RefSeq" id="WP_011590127.1">
    <property type="nucleotide sequence ID" value="NC_008261.1"/>
</dbReference>
<feature type="transmembrane region" description="Helical" evidence="1">
    <location>
        <begin position="185"/>
        <end position="205"/>
    </location>
</feature>
<name>A0A0H2YQX0_CLOP1</name>
<sequence length="426" mass="47403">MNLLIENIRGISYALVSPTLSLMLIVIAIIFYFKNRKIAFMQKLMLGRSIQSPLEMTLLQILIGILGGLIASLLLSILGVTFENSSLIDVILTVSVFSVLYKNRFLKFPYIAALLGVIGVLVSKNTEYFGRGFSFSINLTSIIVLIGVFSIVEGILAMIDGDKGYLPIFTQKDGKLVGGFGFKRFWALPLCLLVVLGANSGNSIINEVKDLPQWLPFFNGDKARALMSVAALGTLAAYGATSYEGTTFTQSKRSKTITSGLINIAYGIVVIILAYLLKESLVFTIALIILIPLLYELRIRMELKLESLREPLYFSNDDEICILDVLPNSIAYKKGLRSGDKIVKINEEIPKNEKEVFMAIKRNFYGLDLEIRKNNGNIEKHTITGEDRGKQFGIVLVPKGISFDKEIDEFLEKLKKASKDEEVKNK</sequence>
<feature type="transmembrane region" description="Helical" evidence="1">
    <location>
        <begin position="281"/>
        <end position="299"/>
    </location>
</feature>
<feature type="transmembrane region" description="Helical" evidence="1">
    <location>
        <begin position="54"/>
        <end position="78"/>
    </location>
</feature>
<protein>
    <submittedName>
        <fullName evidence="3">Membrane protein</fullName>
    </submittedName>
</protein>
<feature type="transmembrane region" description="Helical" evidence="1">
    <location>
        <begin position="257"/>
        <end position="275"/>
    </location>
</feature>
<dbReference type="PaxDb" id="195103-CPF_0299"/>
<keyword evidence="1" id="KW-1133">Transmembrane helix</keyword>